<evidence type="ECO:0000313" key="3">
    <source>
        <dbReference type="Proteomes" id="UP000717996"/>
    </source>
</evidence>
<accession>A0A9P7C0K1</accession>
<dbReference type="Proteomes" id="UP000717996">
    <property type="component" value="Unassembled WGS sequence"/>
</dbReference>
<evidence type="ECO:0000256" key="1">
    <source>
        <dbReference type="SAM" id="MobiDB-lite"/>
    </source>
</evidence>
<dbReference type="EMBL" id="JAANIT010006494">
    <property type="protein sequence ID" value="KAG1530564.1"/>
    <property type="molecule type" value="Genomic_DNA"/>
</dbReference>
<organism evidence="2 3">
    <name type="scientific">Rhizopus oryzae</name>
    <name type="common">Mucormycosis agent</name>
    <name type="synonym">Rhizopus arrhizus var. delemar</name>
    <dbReference type="NCBI Taxonomy" id="64495"/>
    <lineage>
        <taxon>Eukaryota</taxon>
        <taxon>Fungi</taxon>
        <taxon>Fungi incertae sedis</taxon>
        <taxon>Mucoromycota</taxon>
        <taxon>Mucoromycotina</taxon>
        <taxon>Mucoromycetes</taxon>
        <taxon>Mucorales</taxon>
        <taxon>Mucorineae</taxon>
        <taxon>Rhizopodaceae</taxon>
        <taxon>Rhizopus</taxon>
    </lineage>
</organism>
<sequence>MKTDIIDSTIYMLLLDLKDPLKVTTRKQLGELKSTSTATPQNITPPNTNIDTDLPMEEVKRKTPRRKSQQPVITYDIVSEVLDQPARISVRDLITTTPKFRRDLASACRIRRKSVEDLPQQTIAQIEDDDINTTAIAEQQKPVCPKP</sequence>
<protein>
    <submittedName>
        <fullName evidence="2">Uncharacterized protein</fullName>
    </submittedName>
</protein>
<dbReference type="OrthoDB" id="2285352at2759"/>
<gene>
    <name evidence="2" type="ORF">G6F51_013803</name>
</gene>
<feature type="region of interest" description="Disordered" evidence="1">
    <location>
        <begin position="35"/>
        <end position="69"/>
    </location>
</feature>
<feature type="compositionally biased region" description="Polar residues" evidence="1">
    <location>
        <begin position="35"/>
        <end position="51"/>
    </location>
</feature>
<evidence type="ECO:0000313" key="2">
    <source>
        <dbReference type="EMBL" id="KAG1530564.1"/>
    </source>
</evidence>
<proteinExistence type="predicted"/>
<name>A0A9P7C0K1_RHIOR</name>
<dbReference type="AlphaFoldDB" id="A0A9P7C0K1"/>
<comment type="caution">
    <text evidence="2">The sequence shown here is derived from an EMBL/GenBank/DDBJ whole genome shotgun (WGS) entry which is preliminary data.</text>
</comment>
<reference evidence="2" key="1">
    <citation type="journal article" date="2020" name="Microb. Genom.">
        <title>Genetic diversity of clinical and environmental Mucorales isolates obtained from an investigation of mucormycosis cases among solid organ transplant recipients.</title>
        <authorList>
            <person name="Nguyen M.H."/>
            <person name="Kaul D."/>
            <person name="Muto C."/>
            <person name="Cheng S.J."/>
            <person name="Richter R.A."/>
            <person name="Bruno V.M."/>
            <person name="Liu G."/>
            <person name="Beyhan S."/>
            <person name="Sundermann A.J."/>
            <person name="Mounaud S."/>
            <person name="Pasculle A.W."/>
            <person name="Nierman W.C."/>
            <person name="Driscoll E."/>
            <person name="Cumbie R."/>
            <person name="Clancy C.J."/>
            <person name="Dupont C.L."/>
        </authorList>
    </citation>
    <scope>NUCLEOTIDE SEQUENCE</scope>
    <source>
        <strain evidence="2">GL16</strain>
    </source>
</reference>